<keyword evidence="3" id="KW-0645">Protease</keyword>
<evidence type="ECO:0000256" key="1">
    <source>
        <dbReference type="SAM" id="SignalP"/>
    </source>
</evidence>
<proteinExistence type="predicted"/>
<accession>A0ABS6SEU8</accession>
<gene>
    <name evidence="3" type="ORF">KCG44_09065</name>
</gene>
<evidence type="ECO:0000313" key="3">
    <source>
        <dbReference type="EMBL" id="MBV7256932.1"/>
    </source>
</evidence>
<sequence>MRVLSALRSAKLKVTPFMRFASLTVVPALMLATAAGGQSLETAAPFAYVKDLSSGLVLFERGADEQMPPASMAKMMTVLVAFDLIDKGKLTLDQKFTVRPETWRQWHSQGSTMFLSVNEEVSVEDLLHGIVTASGNDASVVLAEGIAGTEKAFSDIMDAKGKEIGLTGSEFETANGWPHENEHVTPHDLAVIAERTILDHPELYKKFYDVADFTWGRTLGGGDPITQPNRNPILNTVKGADGLKTGHTEAAGYGFTGSAARDGRRIVAVISGLTSESQRKSEATRIMEWAFGAFEGKALDPAKAIAELPVHMGSAETVSAVPAEGAMLTVPRAIVSDVKARMKYRTPVAAPLAKGDEVGELIVSVAGLPDQRVKLVAAEAVEEAGFFGRVKAGFSRLFD</sequence>
<protein>
    <submittedName>
        <fullName evidence="3">D-alanyl-D-alanine carboxypeptidase</fullName>
    </submittedName>
</protein>
<dbReference type="EMBL" id="JAGSPA010000003">
    <property type="protein sequence ID" value="MBV7256932.1"/>
    <property type="molecule type" value="Genomic_DNA"/>
</dbReference>
<dbReference type="InterPro" id="IPR001967">
    <property type="entry name" value="Peptidase_S11_N"/>
</dbReference>
<name>A0ABS6SEU8_9SPHN</name>
<dbReference type="InterPro" id="IPR012907">
    <property type="entry name" value="Peptidase_S11_C"/>
</dbReference>
<reference evidence="3 4" key="1">
    <citation type="submission" date="2021-04" db="EMBL/GenBank/DDBJ databases">
        <authorList>
            <person name="Pira H."/>
            <person name="Risdian C."/>
            <person name="Wink J."/>
        </authorList>
    </citation>
    <scope>NUCLEOTIDE SEQUENCE [LARGE SCALE GENOMIC DNA]</scope>
    <source>
        <strain evidence="3 4">WHA3</strain>
    </source>
</reference>
<keyword evidence="1" id="KW-0732">Signal</keyword>
<feature type="domain" description="Peptidase S11 D-Ala-D-Ala carboxypeptidase A C-terminal" evidence="2">
    <location>
        <begin position="294"/>
        <end position="383"/>
    </location>
</feature>
<dbReference type="Proteomes" id="UP000722336">
    <property type="component" value="Unassembled WGS sequence"/>
</dbReference>
<dbReference type="Pfam" id="PF07943">
    <property type="entry name" value="PBP5_C"/>
    <property type="match status" value="1"/>
</dbReference>
<dbReference type="PANTHER" id="PTHR21581:SF6">
    <property type="entry name" value="TRAFFICKING PROTEIN PARTICLE COMPLEX SUBUNIT 12"/>
    <property type="match status" value="1"/>
</dbReference>
<keyword evidence="3" id="KW-0378">Hydrolase</keyword>
<dbReference type="GO" id="GO:0004180">
    <property type="term" value="F:carboxypeptidase activity"/>
    <property type="evidence" value="ECO:0007669"/>
    <property type="project" value="UniProtKB-KW"/>
</dbReference>
<dbReference type="Pfam" id="PF00768">
    <property type="entry name" value="Peptidase_S11"/>
    <property type="match status" value="1"/>
</dbReference>
<dbReference type="SMART" id="SM00936">
    <property type="entry name" value="PBP5_C"/>
    <property type="match status" value="1"/>
</dbReference>
<organism evidence="3 4">
    <name type="scientific">Pacificimonas pallii</name>
    <dbReference type="NCBI Taxonomy" id="2827236"/>
    <lineage>
        <taxon>Bacteria</taxon>
        <taxon>Pseudomonadati</taxon>
        <taxon>Pseudomonadota</taxon>
        <taxon>Alphaproteobacteria</taxon>
        <taxon>Sphingomonadales</taxon>
        <taxon>Sphingosinicellaceae</taxon>
        <taxon>Pacificimonas</taxon>
    </lineage>
</organism>
<comment type="caution">
    <text evidence="3">The sequence shown here is derived from an EMBL/GenBank/DDBJ whole genome shotgun (WGS) entry which is preliminary data.</text>
</comment>
<feature type="chain" id="PRO_5045248632" evidence="1">
    <location>
        <begin position="22"/>
        <end position="399"/>
    </location>
</feature>
<keyword evidence="4" id="KW-1185">Reference proteome</keyword>
<feature type="signal peptide" evidence="1">
    <location>
        <begin position="1"/>
        <end position="21"/>
    </location>
</feature>
<evidence type="ECO:0000259" key="2">
    <source>
        <dbReference type="SMART" id="SM00936"/>
    </source>
</evidence>
<keyword evidence="3" id="KW-0121">Carboxypeptidase</keyword>
<dbReference type="PANTHER" id="PTHR21581">
    <property type="entry name" value="D-ALANYL-D-ALANINE CARBOXYPEPTIDASE"/>
    <property type="match status" value="1"/>
</dbReference>
<evidence type="ECO:0000313" key="4">
    <source>
        <dbReference type="Proteomes" id="UP000722336"/>
    </source>
</evidence>